<sequence>MSIWTSPGSCRTLPGMSHWPLTSEDVTRPAYRSVAQGIVAAISSGQLRPGDRLPAHRELAWQLGISVQTVSRAYEELIRADMISGEVGRGSFVKSGMRETVNLPWHRTRESPPRLDLSLMTPVHLPQVADAWRSTMRRIAENPPHETMFALRPGETLARYDAAASGWLARCGLIAQPGRTLVTNGVTPAMFVALMTVARHGDVIACEAATSHALKPAARQLGLRLQGIAQDARGMLPEALAEAAAASAGRMKAVYLLPSGAGPYAHVMDRERRAALAQAASAAGLFILECDPLGPLAPRRPPPLASFAPERSFYFTGLTKCLSPGLRFGILAMPDHLSERTVNRHLSVSWMATPIIAEIAADWMESGVADALLQAHRKELVARNRLVQRFLGGEGGGFAYALHRWLLLPEGLSERAFQRQALRNGVAVATGANFAVTDRRPAVRVCLGGLGRGDLEQALGILAALLPAPAQPQG</sequence>
<dbReference type="CDD" id="cd00609">
    <property type="entry name" value="AAT_like"/>
    <property type="match status" value="1"/>
</dbReference>
<evidence type="ECO:0000313" key="7">
    <source>
        <dbReference type="EMBL" id="PBD18650.1"/>
    </source>
</evidence>
<comment type="similarity">
    <text evidence="1">In the C-terminal section; belongs to the class-I pyridoxal-phosphate-dependent aminotransferase family.</text>
</comment>
<evidence type="ECO:0000256" key="4">
    <source>
        <dbReference type="ARBA" id="ARBA00023125"/>
    </source>
</evidence>
<dbReference type="InterPro" id="IPR036390">
    <property type="entry name" value="WH_DNA-bd_sf"/>
</dbReference>
<reference evidence="7" key="1">
    <citation type="submission" date="2017-09" db="EMBL/GenBank/DDBJ databases">
        <title>Yangia sp. SAOS 153D whole genome sequencing.</title>
        <authorList>
            <person name="Verma A."/>
            <person name="Krishnamurthi S."/>
        </authorList>
    </citation>
    <scope>NUCLEOTIDE SEQUENCE [LARGE SCALE GENOMIC DNA]</scope>
    <source>
        <strain evidence="7">SAOS 153D</strain>
    </source>
</reference>
<dbReference type="SMART" id="SM00345">
    <property type="entry name" value="HTH_GNTR"/>
    <property type="match status" value="1"/>
</dbReference>
<name>A0A2A3JWD1_9RHOB</name>
<evidence type="ECO:0000256" key="5">
    <source>
        <dbReference type="ARBA" id="ARBA00023163"/>
    </source>
</evidence>
<dbReference type="Gene3D" id="3.40.640.10">
    <property type="entry name" value="Type I PLP-dependent aspartate aminotransferase-like (Major domain)"/>
    <property type="match status" value="1"/>
</dbReference>
<dbReference type="OrthoDB" id="9794015at2"/>
<accession>A0A2A3JWD1</accession>
<feature type="domain" description="HTH gntR-type" evidence="6">
    <location>
        <begin position="28"/>
        <end position="96"/>
    </location>
</feature>
<dbReference type="GO" id="GO:0003677">
    <property type="term" value="F:DNA binding"/>
    <property type="evidence" value="ECO:0007669"/>
    <property type="project" value="UniProtKB-KW"/>
</dbReference>
<keyword evidence="4" id="KW-0238">DNA-binding</keyword>
<evidence type="ECO:0000256" key="2">
    <source>
        <dbReference type="ARBA" id="ARBA00022898"/>
    </source>
</evidence>
<dbReference type="InterPro" id="IPR015421">
    <property type="entry name" value="PyrdxlP-dep_Trfase_major"/>
</dbReference>
<dbReference type="PANTHER" id="PTHR46577">
    <property type="entry name" value="HTH-TYPE TRANSCRIPTIONAL REGULATORY PROTEIN GABR"/>
    <property type="match status" value="1"/>
</dbReference>
<keyword evidence="3" id="KW-0805">Transcription regulation</keyword>
<dbReference type="InterPro" id="IPR051446">
    <property type="entry name" value="HTH_trans_reg/aminotransferase"/>
</dbReference>
<dbReference type="Pfam" id="PF00392">
    <property type="entry name" value="GntR"/>
    <property type="match status" value="1"/>
</dbReference>
<dbReference type="EMBL" id="NTHN01000211">
    <property type="protein sequence ID" value="PBD18650.1"/>
    <property type="molecule type" value="Genomic_DNA"/>
</dbReference>
<dbReference type="PANTHER" id="PTHR46577:SF1">
    <property type="entry name" value="HTH-TYPE TRANSCRIPTIONAL REGULATORY PROTEIN GABR"/>
    <property type="match status" value="1"/>
</dbReference>
<keyword evidence="2" id="KW-0663">Pyridoxal phosphate</keyword>
<dbReference type="InterPro" id="IPR000524">
    <property type="entry name" value="Tscrpt_reg_HTH_GntR"/>
</dbReference>
<dbReference type="GO" id="GO:0003700">
    <property type="term" value="F:DNA-binding transcription factor activity"/>
    <property type="evidence" value="ECO:0007669"/>
    <property type="project" value="InterPro"/>
</dbReference>
<dbReference type="AlphaFoldDB" id="A0A2A3JWD1"/>
<protein>
    <submittedName>
        <fullName evidence="7">GntR family transcriptional regulator</fullName>
    </submittedName>
</protein>
<dbReference type="SUPFAM" id="SSF46785">
    <property type="entry name" value="Winged helix' DNA-binding domain"/>
    <property type="match status" value="1"/>
</dbReference>
<organism evidence="7">
    <name type="scientific">Alloyangia mangrovi</name>
    <dbReference type="NCBI Taxonomy" id="1779329"/>
    <lineage>
        <taxon>Bacteria</taxon>
        <taxon>Pseudomonadati</taxon>
        <taxon>Pseudomonadota</taxon>
        <taxon>Alphaproteobacteria</taxon>
        <taxon>Rhodobacterales</taxon>
        <taxon>Roseobacteraceae</taxon>
        <taxon>Alloyangia</taxon>
    </lineage>
</organism>
<dbReference type="CDD" id="cd07377">
    <property type="entry name" value="WHTH_GntR"/>
    <property type="match status" value="1"/>
</dbReference>
<dbReference type="InterPro" id="IPR015424">
    <property type="entry name" value="PyrdxlP-dep_Trfase"/>
</dbReference>
<evidence type="ECO:0000256" key="1">
    <source>
        <dbReference type="ARBA" id="ARBA00005384"/>
    </source>
</evidence>
<dbReference type="InterPro" id="IPR036388">
    <property type="entry name" value="WH-like_DNA-bd_sf"/>
</dbReference>
<keyword evidence="5" id="KW-0804">Transcription</keyword>
<comment type="caution">
    <text evidence="7">The sequence shown here is derived from an EMBL/GenBank/DDBJ whole genome shotgun (WGS) entry which is preliminary data.</text>
</comment>
<proteinExistence type="inferred from homology"/>
<dbReference type="SUPFAM" id="SSF53383">
    <property type="entry name" value="PLP-dependent transferases"/>
    <property type="match status" value="1"/>
</dbReference>
<gene>
    <name evidence="7" type="ORF">CLG85_13545</name>
</gene>
<evidence type="ECO:0000256" key="3">
    <source>
        <dbReference type="ARBA" id="ARBA00023015"/>
    </source>
</evidence>
<evidence type="ECO:0000259" key="6">
    <source>
        <dbReference type="PROSITE" id="PS50949"/>
    </source>
</evidence>
<dbReference type="Gene3D" id="1.10.10.10">
    <property type="entry name" value="Winged helix-like DNA-binding domain superfamily/Winged helix DNA-binding domain"/>
    <property type="match status" value="1"/>
</dbReference>
<dbReference type="PROSITE" id="PS50949">
    <property type="entry name" value="HTH_GNTR"/>
    <property type="match status" value="1"/>
</dbReference>